<organism evidence="2 3">
    <name type="scientific">Ensete ventricosum</name>
    <name type="common">Abyssinian banana</name>
    <name type="synonym">Musa ensete</name>
    <dbReference type="NCBI Taxonomy" id="4639"/>
    <lineage>
        <taxon>Eukaryota</taxon>
        <taxon>Viridiplantae</taxon>
        <taxon>Streptophyta</taxon>
        <taxon>Embryophyta</taxon>
        <taxon>Tracheophyta</taxon>
        <taxon>Spermatophyta</taxon>
        <taxon>Magnoliopsida</taxon>
        <taxon>Liliopsida</taxon>
        <taxon>Zingiberales</taxon>
        <taxon>Musaceae</taxon>
        <taxon>Ensete</taxon>
    </lineage>
</organism>
<accession>A0A426X3I2</accession>
<gene>
    <name evidence="2" type="ORF">B296_00047060</name>
</gene>
<proteinExistence type="predicted"/>
<sequence length="334" mass="36281">KESPTSDESRGRSVSSREKESPAIDSSLAGNESRGRRTTQGTSREGVPINWYKSSDPRRSRCDSISLHCNFLKILQPSSRCHPSSSATRKISLPQPSAVVVVAPAISTFARLPSAPSTPSRSRAIQKPSPCLFLFDNCCSPATIVVATSRCPVVLPALLLNSTNHCHPSPAIASLGLQQLQPSLIAPDVDATTSSASLSAFLYRRLLLLLPTPSSTTCSPRSLHIVAAVVLSTRAQQCRHCFSLPIHIALNCTLLFPFSTTVVPYSLLPQPRLALLIFAAVYLCRNFSYPDLVAAIAPRQHRLATLVIEQDRTSRCCFPHPLLPLLTIALFHCR</sequence>
<dbReference type="AlphaFoldDB" id="A0A426X3I2"/>
<name>A0A426X3I2_ENSVE</name>
<dbReference type="EMBL" id="AMZH03027697">
    <property type="protein sequence ID" value="RRT34037.1"/>
    <property type="molecule type" value="Genomic_DNA"/>
</dbReference>
<feature type="non-terminal residue" evidence="2">
    <location>
        <position position="1"/>
    </location>
</feature>
<evidence type="ECO:0000256" key="1">
    <source>
        <dbReference type="SAM" id="MobiDB-lite"/>
    </source>
</evidence>
<feature type="region of interest" description="Disordered" evidence="1">
    <location>
        <begin position="1"/>
        <end position="60"/>
    </location>
</feature>
<evidence type="ECO:0000313" key="3">
    <source>
        <dbReference type="Proteomes" id="UP000287651"/>
    </source>
</evidence>
<reference evidence="2 3" key="1">
    <citation type="journal article" date="2014" name="Agronomy (Basel)">
        <title>A Draft Genome Sequence for Ensete ventricosum, the Drought-Tolerant Tree Against Hunger.</title>
        <authorList>
            <person name="Harrison J."/>
            <person name="Moore K.A."/>
            <person name="Paszkiewicz K."/>
            <person name="Jones T."/>
            <person name="Grant M."/>
            <person name="Ambacheew D."/>
            <person name="Muzemil S."/>
            <person name="Studholme D.J."/>
        </authorList>
    </citation>
    <scope>NUCLEOTIDE SEQUENCE [LARGE SCALE GENOMIC DNA]</scope>
</reference>
<dbReference type="Proteomes" id="UP000287651">
    <property type="component" value="Unassembled WGS sequence"/>
</dbReference>
<comment type="caution">
    <text evidence="2">The sequence shown here is derived from an EMBL/GenBank/DDBJ whole genome shotgun (WGS) entry which is preliminary data.</text>
</comment>
<feature type="compositionally biased region" description="Basic and acidic residues" evidence="1">
    <location>
        <begin position="1"/>
        <end position="22"/>
    </location>
</feature>
<evidence type="ECO:0000313" key="2">
    <source>
        <dbReference type="EMBL" id="RRT34037.1"/>
    </source>
</evidence>
<protein>
    <submittedName>
        <fullName evidence="2">Uncharacterized protein</fullName>
    </submittedName>
</protein>